<reference evidence="2 3" key="1">
    <citation type="submission" date="2019-04" db="EMBL/GenBank/DDBJ databases">
        <title>Draft genome sequence of Rickettsia asiatica Maytaro1284.</title>
        <authorList>
            <person name="Thu M."/>
            <person name="Qiu Y."/>
            <person name="Nakao R."/>
        </authorList>
    </citation>
    <scope>NUCLEOTIDE SEQUENCE [LARGE SCALE GENOMIC DNA]</scope>
    <source>
        <strain evidence="2 3">Maytaro1284</strain>
        <plasmid evidence="2 3">pRA1</plasmid>
    </source>
</reference>
<keyword evidence="2" id="KW-0614">Plasmid</keyword>
<evidence type="ECO:0000313" key="3">
    <source>
        <dbReference type="Proteomes" id="UP000321183"/>
    </source>
</evidence>
<feature type="compositionally biased region" description="Basic and acidic residues" evidence="1">
    <location>
        <begin position="60"/>
        <end position="99"/>
    </location>
</feature>
<keyword evidence="3" id="KW-1185">Reference proteome</keyword>
<accession>A0A510G9B7</accession>
<feature type="region of interest" description="Disordered" evidence="1">
    <location>
        <begin position="53"/>
        <end position="99"/>
    </location>
</feature>
<dbReference type="EMBL" id="AP019564">
    <property type="protein sequence ID" value="BBJ32456.1"/>
    <property type="molecule type" value="Genomic_DNA"/>
</dbReference>
<proteinExistence type="predicted"/>
<sequence>MELAKNPDIKSFWVDQAKVFENIHEVHPEKAKLSIEVSEKVDKIRSWSDITKQDIGSSDTKNKTKITKEAATKTQNKAKENGNNKGLGKTDKNTKQWSI</sequence>
<organism evidence="2 3">
    <name type="scientific">Rickettsia asiatica</name>
    <dbReference type="NCBI Taxonomy" id="238800"/>
    <lineage>
        <taxon>Bacteria</taxon>
        <taxon>Pseudomonadati</taxon>
        <taxon>Pseudomonadota</taxon>
        <taxon>Alphaproteobacteria</taxon>
        <taxon>Rickettsiales</taxon>
        <taxon>Rickettsiaceae</taxon>
        <taxon>Rickettsieae</taxon>
        <taxon>Rickettsia</taxon>
        <taxon>spotted fever group</taxon>
    </lineage>
</organism>
<evidence type="ECO:0000256" key="1">
    <source>
        <dbReference type="SAM" id="MobiDB-lite"/>
    </source>
</evidence>
<gene>
    <name evidence="2" type="ORF">RAS_p520</name>
</gene>
<dbReference type="AlphaFoldDB" id="A0A510G9B7"/>
<geneLocation type="plasmid" evidence="2 3">
    <name>pRA1</name>
</geneLocation>
<dbReference type="KEGG" id="ras:RAS_p520"/>
<dbReference type="RefSeq" id="WP_064464920.1">
    <property type="nucleotide sequence ID" value="NZ_AP019564.1"/>
</dbReference>
<name>A0A510G9B7_9RICK</name>
<protein>
    <submittedName>
        <fullName evidence="2">Uncharacterized protein</fullName>
    </submittedName>
</protein>
<dbReference type="Proteomes" id="UP000321183">
    <property type="component" value="Plasmid pRA1"/>
</dbReference>
<evidence type="ECO:0000313" key="2">
    <source>
        <dbReference type="EMBL" id="BBJ32456.1"/>
    </source>
</evidence>